<reference evidence="8 9" key="1">
    <citation type="submission" date="2023-10" db="EMBL/GenBank/DDBJ databases">
        <title>Rubellicoccus peritrichatus gen. nov., sp. nov., isolated from an algae of coral reef tank.</title>
        <authorList>
            <person name="Luo J."/>
        </authorList>
    </citation>
    <scope>NUCLEOTIDE SEQUENCE [LARGE SCALE GENOMIC DNA]</scope>
    <source>
        <strain evidence="8 9">CR14</strain>
    </source>
</reference>
<accession>A0AAQ3LET5</accession>
<feature type="domain" description="Glycoside hydrolase family 29 N-terminal" evidence="7">
    <location>
        <begin position="22"/>
        <end position="337"/>
    </location>
</feature>
<dbReference type="GO" id="GO:0005764">
    <property type="term" value="C:lysosome"/>
    <property type="evidence" value="ECO:0007669"/>
    <property type="project" value="TreeGrafter"/>
</dbReference>
<dbReference type="InterPro" id="IPR057739">
    <property type="entry name" value="Glyco_hydro_29_N"/>
</dbReference>
<evidence type="ECO:0000256" key="4">
    <source>
        <dbReference type="ARBA" id="ARBA00022729"/>
    </source>
</evidence>
<dbReference type="PANTHER" id="PTHR10030">
    <property type="entry name" value="ALPHA-L-FUCOSIDASE"/>
    <property type="match status" value="1"/>
</dbReference>
<evidence type="ECO:0000256" key="5">
    <source>
        <dbReference type="ARBA" id="ARBA00022801"/>
    </source>
</evidence>
<dbReference type="InterPro" id="IPR016286">
    <property type="entry name" value="FUC_metazoa-typ"/>
</dbReference>
<dbReference type="InterPro" id="IPR017853">
    <property type="entry name" value="GH"/>
</dbReference>
<evidence type="ECO:0000313" key="9">
    <source>
        <dbReference type="Proteomes" id="UP001304300"/>
    </source>
</evidence>
<name>A0AAQ3LET5_9BACT</name>
<proteinExistence type="inferred from homology"/>
<gene>
    <name evidence="8" type="ORF">RZN69_09905</name>
</gene>
<dbReference type="EMBL" id="CP136920">
    <property type="protein sequence ID" value="WOO43402.1"/>
    <property type="molecule type" value="Genomic_DNA"/>
</dbReference>
<dbReference type="SMART" id="SM00812">
    <property type="entry name" value="Alpha_L_fucos"/>
    <property type="match status" value="1"/>
</dbReference>
<protein>
    <recommendedName>
        <fullName evidence="3">alpha-L-fucosidase</fullName>
        <ecNumber evidence="3">3.2.1.51</ecNumber>
    </recommendedName>
</protein>
<evidence type="ECO:0000256" key="6">
    <source>
        <dbReference type="ARBA" id="ARBA00023295"/>
    </source>
</evidence>
<organism evidence="8 9">
    <name type="scientific">Rubellicoccus peritrichatus</name>
    <dbReference type="NCBI Taxonomy" id="3080537"/>
    <lineage>
        <taxon>Bacteria</taxon>
        <taxon>Pseudomonadati</taxon>
        <taxon>Verrucomicrobiota</taxon>
        <taxon>Opitutia</taxon>
        <taxon>Puniceicoccales</taxon>
        <taxon>Cerasicoccaceae</taxon>
        <taxon>Rubellicoccus</taxon>
    </lineage>
</organism>
<evidence type="ECO:0000313" key="8">
    <source>
        <dbReference type="EMBL" id="WOO43402.1"/>
    </source>
</evidence>
<evidence type="ECO:0000256" key="3">
    <source>
        <dbReference type="ARBA" id="ARBA00012662"/>
    </source>
</evidence>
<dbReference type="PRINTS" id="PR00741">
    <property type="entry name" value="GLHYDRLASE29"/>
</dbReference>
<dbReference type="GO" id="GO:0004560">
    <property type="term" value="F:alpha-L-fucosidase activity"/>
    <property type="evidence" value="ECO:0007669"/>
    <property type="project" value="InterPro"/>
</dbReference>
<keyword evidence="5" id="KW-0378">Hydrolase</keyword>
<dbReference type="Pfam" id="PF01120">
    <property type="entry name" value="Alpha_L_fucos"/>
    <property type="match status" value="1"/>
</dbReference>
<evidence type="ECO:0000256" key="1">
    <source>
        <dbReference type="ARBA" id="ARBA00004071"/>
    </source>
</evidence>
<dbReference type="InterPro" id="IPR000933">
    <property type="entry name" value="Glyco_hydro_29"/>
</dbReference>
<dbReference type="KEGG" id="puo:RZN69_09905"/>
<dbReference type="EC" id="3.2.1.51" evidence="3"/>
<dbReference type="SUPFAM" id="SSF51445">
    <property type="entry name" value="(Trans)glycosidases"/>
    <property type="match status" value="1"/>
</dbReference>
<dbReference type="GO" id="GO:0006004">
    <property type="term" value="P:fucose metabolic process"/>
    <property type="evidence" value="ECO:0007669"/>
    <property type="project" value="InterPro"/>
</dbReference>
<keyword evidence="4" id="KW-0732">Signal</keyword>
<sequence>MTKATLSDPAINEGVHSLSASPEAKDDNTRLRRRQFTQDRFGIFVHFGISSILEGWWKGECFEGLSEWIMYGRKIPLKEYQKLADQFEMSRFDAEAWVKAFAATGARYMVYVAKHHDGFAMFHSHVSDFNIVDATPFGRDPLKELSEACARHDIRLGVYYSHVIDWEHPHAWGPQMNDWDFSPEEADFDTYWREKALPQIEELCTQYGDLGVFWFDMPAGLSDAHAEEAAALVRRLQPGAVINSRIGVGNSDFDYVSTDDNYPSNLLPSRDWEMCATMNTSWGWKRGDDDWKSASNHLYTLAHTVSRNGNYLLNVGPMPDGSIPSRAIEILNDLAEYKQAIDITIHGAKPSSFKQTFPWGVTTQNECRLFLHVFDRTLKSITLPGKPLAIKSVIDLLSNEMIERQNQLTEIPLPPVNHNDEMPRIVAVELEDELAPLDQIQQVHSESLHLDIWQASITDNAIIWKFIINEPGIYRVDLISKDSNNTQDMKWHGNGLEAKINIDEQLSAFTINPGQLEYAPLYHFWHYHRHQVSEARFMESGEHTVAIYDLPITDDKWAVGRLNLVRAEVVPE</sequence>
<dbReference type="Gene3D" id="3.20.20.80">
    <property type="entry name" value="Glycosidases"/>
    <property type="match status" value="1"/>
</dbReference>
<evidence type="ECO:0000256" key="2">
    <source>
        <dbReference type="ARBA" id="ARBA00007951"/>
    </source>
</evidence>
<keyword evidence="6" id="KW-0326">Glycosidase</keyword>
<dbReference type="PANTHER" id="PTHR10030:SF37">
    <property type="entry name" value="ALPHA-L-FUCOSIDASE-RELATED"/>
    <property type="match status" value="1"/>
</dbReference>
<keyword evidence="9" id="KW-1185">Reference proteome</keyword>
<comment type="similarity">
    <text evidence="2">Belongs to the glycosyl hydrolase 29 family.</text>
</comment>
<evidence type="ECO:0000259" key="7">
    <source>
        <dbReference type="Pfam" id="PF01120"/>
    </source>
</evidence>
<dbReference type="Proteomes" id="UP001304300">
    <property type="component" value="Chromosome"/>
</dbReference>
<comment type="function">
    <text evidence="1">Alpha-L-fucosidase is responsible for hydrolyzing the alpha-1,6-linked fucose joined to the reducing-end N-acetylglucosamine of the carbohydrate moieties of glycoproteins.</text>
</comment>
<dbReference type="RefSeq" id="WP_317835953.1">
    <property type="nucleotide sequence ID" value="NZ_CP136920.1"/>
</dbReference>
<dbReference type="GO" id="GO:0016139">
    <property type="term" value="P:glycoside catabolic process"/>
    <property type="evidence" value="ECO:0007669"/>
    <property type="project" value="TreeGrafter"/>
</dbReference>
<dbReference type="AlphaFoldDB" id="A0AAQ3LET5"/>